<dbReference type="InterPro" id="IPR032914">
    <property type="entry name" value="Vam6/VPS39/TRAP1"/>
</dbReference>
<gene>
    <name evidence="3" type="ORF">THAPSDRAFT_24171</name>
</gene>
<dbReference type="GO" id="GO:0005737">
    <property type="term" value="C:cytoplasm"/>
    <property type="evidence" value="ECO:0000318"/>
    <property type="project" value="GO_Central"/>
</dbReference>
<dbReference type="GO" id="GO:0005198">
    <property type="term" value="F:structural molecule activity"/>
    <property type="evidence" value="ECO:0007669"/>
    <property type="project" value="InterPro"/>
</dbReference>
<dbReference type="KEGG" id="tps:THAPSDRAFT_24171"/>
<dbReference type="PaxDb" id="35128-Thaps24171"/>
<dbReference type="GO" id="GO:0030126">
    <property type="term" value="C:COPI vesicle coat"/>
    <property type="evidence" value="ECO:0007669"/>
    <property type="project" value="InterPro"/>
</dbReference>
<accession>B8C9D8</accession>
<evidence type="ECO:0000259" key="2">
    <source>
        <dbReference type="Pfam" id="PF08752"/>
    </source>
</evidence>
<dbReference type="HOGENOM" id="CLU_250772_0_0_1"/>
<dbReference type="GO" id="GO:0006914">
    <property type="term" value="P:autophagy"/>
    <property type="evidence" value="ECO:0000318"/>
    <property type="project" value="GO_Central"/>
</dbReference>
<dbReference type="InParanoid" id="B8C9D8"/>
<dbReference type="InterPro" id="IPR013041">
    <property type="entry name" value="Clathrin_app_Ig-like_sf"/>
</dbReference>
<feature type="compositionally biased region" description="Polar residues" evidence="1">
    <location>
        <begin position="149"/>
        <end position="160"/>
    </location>
</feature>
<dbReference type="PANTHER" id="PTHR12894">
    <property type="entry name" value="CNH DOMAIN CONTAINING"/>
    <property type="match status" value="1"/>
</dbReference>
<organism evidence="3 4">
    <name type="scientific">Thalassiosira pseudonana</name>
    <name type="common">Marine diatom</name>
    <name type="synonym">Cyclotella nana</name>
    <dbReference type="NCBI Taxonomy" id="35128"/>
    <lineage>
        <taxon>Eukaryota</taxon>
        <taxon>Sar</taxon>
        <taxon>Stramenopiles</taxon>
        <taxon>Ochrophyta</taxon>
        <taxon>Bacillariophyta</taxon>
        <taxon>Coscinodiscophyceae</taxon>
        <taxon>Thalassiosirophycidae</taxon>
        <taxon>Thalassiosirales</taxon>
        <taxon>Thalassiosiraceae</taxon>
        <taxon>Thalassiosira</taxon>
    </lineage>
</organism>
<dbReference type="OMA" id="FFPRHLV"/>
<dbReference type="STRING" id="35128.B8C9D8"/>
<proteinExistence type="predicted"/>
<feature type="compositionally biased region" description="Gly residues" evidence="1">
    <location>
        <begin position="254"/>
        <end position="263"/>
    </location>
</feature>
<dbReference type="InterPro" id="IPR013040">
    <property type="entry name" value="Coatomer_gsu_app_Ig-like_dom"/>
</dbReference>
<reference evidence="3 4" key="2">
    <citation type="journal article" date="2008" name="Nature">
        <title>The Phaeodactylum genome reveals the evolutionary history of diatom genomes.</title>
        <authorList>
            <person name="Bowler C."/>
            <person name="Allen A.E."/>
            <person name="Badger J.H."/>
            <person name="Grimwood J."/>
            <person name="Jabbari K."/>
            <person name="Kuo A."/>
            <person name="Maheswari U."/>
            <person name="Martens C."/>
            <person name="Maumus F."/>
            <person name="Otillar R.P."/>
            <person name="Rayko E."/>
            <person name="Salamov A."/>
            <person name="Vandepoele K."/>
            <person name="Beszteri B."/>
            <person name="Gruber A."/>
            <person name="Heijde M."/>
            <person name="Katinka M."/>
            <person name="Mock T."/>
            <person name="Valentin K."/>
            <person name="Verret F."/>
            <person name="Berges J.A."/>
            <person name="Brownlee C."/>
            <person name="Cadoret J.P."/>
            <person name="Chiovitti A."/>
            <person name="Choi C.J."/>
            <person name="Coesel S."/>
            <person name="De Martino A."/>
            <person name="Detter J.C."/>
            <person name="Durkin C."/>
            <person name="Falciatore A."/>
            <person name="Fournet J."/>
            <person name="Haruta M."/>
            <person name="Huysman M.J."/>
            <person name="Jenkins B.D."/>
            <person name="Jiroutova K."/>
            <person name="Jorgensen R.E."/>
            <person name="Joubert Y."/>
            <person name="Kaplan A."/>
            <person name="Kroger N."/>
            <person name="Kroth P.G."/>
            <person name="La Roche J."/>
            <person name="Lindquist E."/>
            <person name="Lommer M."/>
            <person name="Martin-Jezequel V."/>
            <person name="Lopez P.J."/>
            <person name="Lucas S."/>
            <person name="Mangogna M."/>
            <person name="McGinnis K."/>
            <person name="Medlin L.K."/>
            <person name="Montsant A."/>
            <person name="Oudot-Le Secq M.P."/>
            <person name="Napoli C."/>
            <person name="Obornik M."/>
            <person name="Parker M.S."/>
            <person name="Petit J.L."/>
            <person name="Porcel B.M."/>
            <person name="Poulsen N."/>
            <person name="Robison M."/>
            <person name="Rychlewski L."/>
            <person name="Rynearson T.A."/>
            <person name="Schmutz J."/>
            <person name="Shapiro H."/>
            <person name="Siaut M."/>
            <person name="Stanley M."/>
            <person name="Sussman M.R."/>
            <person name="Taylor A.R."/>
            <person name="Vardi A."/>
            <person name="von Dassow P."/>
            <person name="Vyverman W."/>
            <person name="Willis A."/>
            <person name="Wyrwicz L.S."/>
            <person name="Rokhsar D.S."/>
            <person name="Weissenbach J."/>
            <person name="Armbrust E.V."/>
            <person name="Green B.R."/>
            <person name="Van de Peer Y."/>
            <person name="Grigoriev I.V."/>
        </authorList>
    </citation>
    <scope>NUCLEOTIDE SEQUENCE [LARGE SCALE GENOMIC DNA]</scope>
    <source>
        <strain evidence="3 4">CCMP1335</strain>
    </source>
</reference>
<feature type="region of interest" description="Disordered" evidence="1">
    <location>
        <begin position="28"/>
        <end position="51"/>
    </location>
</feature>
<evidence type="ECO:0000313" key="4">
    <source>
        <dbReference type="Proteomes" id="UP000001449"/>
    </source>
</evidence>
<feature type="region of interest" description="Disordered" evidence="1">
    <location>
        <begin position="358"/>
        <end position="381"/>
    </location>
</feature>
<feature type="domain" description="Coatomer gamma subunit appendage Ig-like subdomain" evidence="2">
    <location>
        <begin position="1331"/>
        <end position="1429"/>
    </location>
</feature>
<evidence type="ECO:0000313" key="3">
    <source>
        <dbReference type="EMBL" id="EED90031.1"/>
    </source>
</evidence>
<dbReference type="PANTHER" id="PTHR12894:SF27">
    <property type="entry name" value="TRANSFORMING GROWTH FACTOR-BETA RECEPTOR-ASSOCIATED PROTEIN 1"/>
    <property type="match status" value="1"/>
</dbReference>
<keyword evidence="4" id="KW-1185">Reference proteome</keyword>
<feature type="region of interest" description="Disordered" evidence="1">
    <location>
        <begin position="149"/>
        <end position="169"/>
    </location>
</feature>
<dbReference type="GO" id="GO:0016020">
    <property type="term" value="C:membrane"/>
    <property type="evidence" value="ECO:0000318"/>
    <property type="project" value="GO_Central"/>
</dbReference>
<dbReference type="RefSeq" id="XP_002292835.1">
    <property type="nucleotide sequence ID" value="XM_002292799.1"/>
</dbReference>
<dbReference type="SUPFAM" id="SSF49348">
    <property type="entry name" value="Clathrin adaptor appendage domain"/>
    <property type="match status" value="1"/>
</dbReference>
<feature type="region of interest" description="Disordered" evidence="1">
    <location>
        <begin position="224"/>
        <end position="286"/>
    </location>
</feature>
<reference evidence="3 4" key="1">
    <citation type="journal article" date="2004" name="Science">
        <title>The genome of the diatom Thalassiosira pseudonana: ecology, evolution, and metabolism.</title>
        <authorList>
            <person name="Armbrust E.V."/>
            <person name="Berges J.A."/>
            <person name="Bowler C."/>
            <person name="Green B.R."/>
            <person name="Martinez D."/>
            <person name="Putnam N.H."/>
            <person name="Zhou S."/>
            <person name="Allen A.E."/>
            <person name="Apt K.E."/>
            <person name="Bechner M."/>
            <person name="Brzezinski M.A."/>
            <person name="Chaal B.K."/>
            <person name="Chiovitti A."/>
            <person name="Davis A.K."/>
            <person name="Demarest M.S."/>
            <person name="Detter J.C."/>
            <person name="Glavina T."/>
            <person name="Goodstein D."/>
            <person name="Hadi M.Z."/>
            <person name="Hellsten U."/>
            <person name="Hildebrand M."/>
            <person name="Jenkins B.D."/>
            <person name="Jurka J."/>
            <person name="Kapitonov V.V."/>
            <person name="Kroger N."/>
            <person name="Lau W.W."/>
            <person name="Lane T.W."/>
            <person name="Larimer F.W."/>
            <person name="Lippmeier J.C."/>
            <person name="Lucas S."/>
            <person name="Medina M."/>
            <person name="Montsant A."/>
            <person name="Obornik M."/>
            <person name="Parker M.S."/>
            <person name="Palenik B."/>
            <person name="Pazour G.J."/>
            <person name="Richardson P.M."/>
            <person name="Rynearson T.A."/>
            <person name="Saito M.A."/>
            <person name="Schwartz D.C."/>
            <person name="Thamatrakoln K."/>
            <person name="Valentin K."/>
            <person name="Vardi A."/>
            <person name="Wilkerson F.P."/>
            <person name="Rokhsar D.S."/>
        </authorList>
    </citation>
    <scope>NUCLEOTIDE SEQUENCE [LARGE SCALE GENOMIC DNA]</scope>
    <source>
        <strain evidence="3 4">CCMP1335</strain>
    </source>
</reference>
<dbReference type="InterPro" id="IPR037067">
    <property type="entry name" value="Coatomer_gsu_app_sf"/>
</dbReference>
<dbReference type="EMBL" id="CM000646">
    <property type="protein sequence ID" value="EED90031.1"/>
    <property type="molecule type" value="Genomic_DNA"/>
</dbReference>
<dbReference type="GeneID" id="7451104"/>
<evidence type="ECO:0000256" key="1">
    <source>
        <dbReference type="SAM" id="MobiDB-lite"/>
    </source>
</evidence>
<dbReference type="Proteomes" id="UP000001449">
    <property type="component" value="Chromosome 10"/>
</dbReference>
<dbReference type="Gene3D" id="2.60.40.1480">
    <property type="entry name" value="Coatomer, gamma subunit, appendage domain"/>
    <property type="match status" value="1"/>
</dbReference>
<dbReference type="Pfam" id="PF08752">
    <property type="entry name" value="COP-gamma_platf"/>
    <property type="match status" value="1"/>
</dbReference>
<sequence length="1461" mass="153941">MSATLGPSWNLRSNSSPRCLIAYIANTKTSEPNGGGGGDASNPFDDELRPSWSVDGAHGVASRSSGSSVFAFSVAFGTERGSLHYREYPSGGDAYDDVGVSSGGGVGRRMASHERSRDTSQLCIDPETPINLQGAVKGSIVGIVCARTSSPNDTTGTSATGAGENEHNETSPVFLLLVDDNRGSSSAQSSNPGAFAAHLVTMKHGTFGKLPAAPASATFGASGILSTGGESGHWQVDGGGGTDRPPPSHKRGGSKSGSGGMSGWFGSESGGADKSTSQMMGAQLSTSNPATAASLGTLPRMSCATYHPNTGYVYAAGTGIHGLAPTAVKAVLAGMMLHETHPSGGRGKHVPFHHLSNTSVSSSSQAIRQRQGHKTTHSTPQPPVAVYLKCNNALPQPGVRCSSGGGSKNAMTLACSGRVAIVAVTNAFYAVQSCLDLNAIRSYCMEESYSGVSMGGAVPSSLPNVVATKLMAFAQSSQVHPVIAMEVMASTDRSSTGTSGINDVSLDMARWLKQVTSLVVLASGRACTAVEVTSIPDACAVSMLGKGGSVSVSGIVSTSIKSTAPRHGIATFPSPILAAAPLPPIARGIRGDSVGKGGNGGDLTSGPLIALLTVDGLVHIRSPFCIAVALTSIEVGTRPNDFFSLSSLASLRNDGLRQIVATSYGGESRLISCHEENSQEFADRLIKMSIDAFGVNGFPRLELADALGATFSATSYVGPEPTTLKRSLIREYLESMLGLSDDIRLFMGKNGNVLAVSDDGLDLVNSTPEGSALESNALLTCTALLCLVCFQLSPPNATLASRGSKACASQMGIVRPKDSSISKAAIAVCELIADRLLKEASASFSLLNASSPAPISSVISKNGASMEFVESAVWLLRSCGCHEKAILVLSERMNNPALRNASIVSSGIPSASSGGSGWPQIKYDSYFATHLGELWSSRDDACCQLVLSSSATRDLIARNPTLGLSIFTTPHPQNTKEWRKVKPGDDPLSHPVYPSKVVELLKSVTTTVGKYEFSNIGERSPLESLGANSVGQSDSGPLPLQSCRALAVTYLESAIGIATGRPSQSGETSFHPECQSDSDERKADMHDELSYLLLEGVISERGDGDDGEDSDLGAIYRYKLRRLLSWPNSMIRSERLLASLPSSFLREHALLLGRMGRHEDALRIFYSDLSSLELALEYCDVRHEMEPKNLPRECSYLPLVKVALNSDPDSDRGIAAAIQVLALRRDAIDKSAALRLLPKDVPMSAVARPFLIPAVVENESQVRRLTVAASLLRSRYVQLKQKLTEAQLKSNASLHSPALQKLNLGEPLRSSKPFKARPVHAHSSGPNFPDVMLVKHFFPRHLVIQAKVMNTASNANTRTLSDVAFVVAESSDEAILPTMEVPLKTLPCNAVGSAWCVMAASPQRLDGTVFLTCELRYTVLSMDATTGAPLNFNEGASNSGFGRTYVEELQDIEIRHTDFSS</sequence>
<dbReference type="eggNOG" id="KOG2063">
    <property type="taxonomic scope" value="Eukaryota"/>
</dbReference>
<feature type="compositionally biased region" description="Polar residues" evidence="1">
    <location>
        <begin position="274"/>
        <end position="286"/>
    </location>
</feature>
<dbReference type="GO" id="GO:0034058">
    <property type="term" value="P:endosomal vesicle fusion"/>
    <property type="evidence" value="ECO:0000318"/>
    <property type="project" value="GO_Central"/>
</dbReference>
<name>B8C9D8_THAPS</name>
<dbReference type="GO" id="GO:0006886">
    <property type="term" value="P:intracellular protein transport"/>
    <property type="evidence" value="ECO:0007669"/>
    <property type="project" value="InterPro"/>
</dbReference>
<protein>
    <recommendedName>
        <fullName evidence="2">Coatomer gamma subunit appendage Ig-like subdomain domain-containing protein</fullName>
    </recommendedName>
</protein>